<sequence length="107" mass="11855">MRHLKAKAQECWFKEQPDIMMDGLLGVNGLNEFCVLPLLSSPPSLCLPLSSWWFYLPSPGQPTSPQHQEGENNGAEYSSGSLSWLSLRNDGTPPSPMKVRWGKKAPA</sequence>
<dbReference type="Proteomes" id="UP000247689">
    <property type="component" value="Unassembled WGS sequence"/>
</dbReference>
<evidence type="ECO:0000256" key="1">
    <source>
        <dbReference type="SAM" id="MobiDB-lite"/>
    </source>
</evidence>
<organism evidence="2 3">
    <name type="scientific">Kangiella spongicola</name>
    <dbReference type="NCBI Taxonomy" id="796379"/>
    <lineage>
        <taxon>Bacteria</taxon>
        <taxon>Pseudomonadati</taxon>
        <taxon>Pseudomonadota</taxon>
        <taxon>Gammaproteobacteria</taxon>
        <taxon>Kangiellales</taxon>
        <taxon>Kangiellaceae</taxon>
        <taxon>Kangiella</taxon>
    </lineage>
</organism>
<evidence type="ECO:0000313" key="2">
    <source>
        <dbReference type="EMBL" id="PXF62389.1"/>
    </source>
</evidence>
<proteinExistence type="predicted"/>
<evidence type="ECO:0000313" key="3">
    <source>
        <dbReference type="Proteomes" id="UP000247689"/>
    </source>
</evidence>
<protein>
    <submittedName>
        <fullName evidence="2">Uncharacterized protein</fullName>
    </submittedName>
</protein>
<dbReference type="AlphaFoldDB" id="A0A318D8E5"/>
<gene>
    <name evidence="2" type="ORF">DL796_11770</name>
</gene>
<comment type="caution">
    <text evidence="2">The sequence shown here is derived from an EMBL/GenBank/DDBJ whole genome shotgun (WGS) entry which is preliminary data.</text>
</comment>
<name>A0A318D8E5_9GAMM</name>
<accession>A0A318D8E5</accession>
<feature type="region of interest" description="Disordered" evidence="1">
    <location>
        <begin position="61"/>
        <end position="107"/>
    </location>
</feature>
<reference evidence="2 3" key="1">
    <citation type="submission" date="2018-05" db="EMBL/GenBank/DDBJ databases">
        <title>Kangiella spongicola genome sequence.</title>
        <authorList>
            <person name="Maclea K.S."/>
            <person name="Goen A.E."/>
            <person name="Kelley C."/>
            <person name="Underriner A."/>
            <person name="Silverwood T."/>
            <person name="Trachtenberg A.M."/>
        </authorList>
    </citation>
    <scope>NUCLEOTIDE SEQUENCE [LARGE SCALE GENOMIC DNA]</scope>
    <source>
        <strain evidence="2 3">ATCC BAA-2076</strain>
    </source>
</reference>
<dbReference type="EMBL" id="QICH01000012">
    <property type="protein sequence ID" value="PXF62389.1"/>
    <property type="molecule type" value="Genomic_DNA"/>
</dbReference>
<keyword evidence="3" id="KW-1185">Reference proteome</keyword>
<feature type="compositionally biased region" description="Polar residues" evidence="1">
    <location>
        <begin position="75"/>
        <end position="86"/>
    </location>
</feature>